<dbReference type="EMBL" id="CP034671">
    <property type="protein sequence ID" value="QFZ92947.2"/>
    <property type="molecule type" value="Genomic_DNA"/>
</dbReference>
<protein>
    <recommendedName>
        <fullName evidence="3">DUF975 domain-containing protein</fullName>
    </recommendedName>
</protein>
<evidence type="ECO:0008006" key="3">
    <source>
        <dbReference type="Google" id="ProtNLM"/>
    </source>
</evidence>
<organism evidence="2">
    <name type="scientific">Synechococcus elongatus PCC 11802</name>
    <dbReference type="NCBI Taxonomy" id="2283154"/>
    <lineage>
        <taxon>Bacteria</taxon>
        <taxon>Bacillati</taxon>
        <taxon>Cyanobacteriota</taxon>
        <taxon>Cyanophyceae</taxon>
        <taxon>Synechococcales</taxon>
        <taxon>Synechococcaceae</taxon>
        <taxon>Synechococcus</taxon>
    </lineage>
</organism>
<keyword evidence="1" id="KW-1133">Transmembrane helix</keyword>
<dbReference type="AlphaFoldDB" id="A0AAT9JX76"/>
<dbReference type="InterPro" id="IPR010380">
    <property type="entry name" value="DUF975"/>
</dbReference>
<feature type="transmembrane region" description="Helical" evidence="1">
    <location>
        <begin position="116"/>
        <end position="140"/>
    </location>
</feature>
<proteinExistence type="predicted"/>
<feature type="transmembrane region" description="Helical" evidence="1">
    <location>
        <begin position="174"/>
        <end position="201"/>
    </location>
</feature>
<keyword evidence="1" id="KW-0812">Transmembrane</keyword>
<dbReference type="PANTHER" id="PTHR40076">
    <property type="entry name" value="MEMBRANE PROTEIN-RELATED"/>
    <property type="match status" value="1"/>
</dbReference>
<feature type="transmembrane region" description="Helical" evidence="1">
    <location>
        <begin position="36"/>
        <end position="56"/>
    </location>
</feature>
<accession>A0AAT9JX76</accession>
<keyword evidence="1" id="KW-0472">Membrane</keyword>
<sequence>MTSGSGSSHEELLERHYEFRLGAYLSRGWEIFKANIGLFIAYLLVVGIIYAVLAGIDGAFAGDDNTVPRLGPGGAIQLIVNGPLSAGFFLVAFKIIKQQRIEFGDFFRGFNRFLPFFLTSLLISALTVIGFVLLVIPGIYLSVGYLFAIPLVAERQFEPWQALEFSRKLITQQWFAFFGFLIVLTLINIAGIISCGLGLLFTIPWSVCAIAAAYEDIVGIVSTSD</sequence>
<evidence type="ECO:0000256" key="1">
    <source>
        <dbReference type="SAM" id="Phobius"/>
    </source>
</evidence>
<dbReference type="PANTHER" id="PTHR40076:SF1">
    <property type="entry name" value="MEMBRANE PROTEIN"/>
    <property type="match status" value="1"/>
</dbReference>
<dbReference type="RefSeq" id="WP_208678159.1">
    <property type="nucleotide sequence ID" value="NZ_CP034671.2"/>
</dbReference>
<name>A0AAT9JX76_SYNEL</name>
<evidence type="ECO:0000313" key="2">
    <source>
        <dbReference type="EMBL" id="QFZ92947.2"/>
    </source>
</evidence>
<gene>
    <name evidence="2" type="ORF">EKO22_12015</name>
</gene>
<reference evidence="2" key="1">
    <citation type="submission" date="2024-01" db="EMBL/GenBank/DDBJ databases">
        <title>Synechococcus elongatus PCC 11802, a close yet different native of Synechococcus elongatus PCC 11801.</title>
        <authorList>
            <person name="Jaiswal D."/>
            <person name="Sengupta A."/>
            <person name="Sengupta S."/>
            <person name="Pakrasi H.B."/>
            <person name="Wangikar P."/>
        </authorList>
    </citation>
    <scope>NUCLEOTIDE SEQUENCE</scope>
    <source>
        <strain evidence="2">PCC 11802</strain>
    </source>
</reference>
<feature type="transmembrane region" description="Helical" evidence="1">
    <location>
        <begin position="76"/>
        <end position="96"/>
    </location>
</feature>